<feature type="domain" description="Leucine-rich repeat-containing N-terminal plant-type" evidence="10">
    <location>
        <begin position="45"/>
        <end position="86"/>
    </location>
</feature>
<evidence type="ECO:0000256" key="4">
    <source>
        <dbReference type="ARBA" id="ARBA00022729"/>
    </source>
</evidence>
<dbReference type="InterPro" id="IPR013210">
    <property type="entry name" value="LRR_N_plant-typ"/>
</dbReference>
<dbReference type="InterPro" id="IPR001611">
    <property type="entry name" value="Leu-rich_rpt"/>
</dbReference>
<dbReference type="Gene3D" id="3.80.10.10">
    <property type="entry name" value="Ribonuclease Inhibitor"/>
    <property type="match status" value="1"/>
</dbReference>
<feature type="signal peptide" evidence="9">
    <location>
        <begin position="1"/>
        <end position="24"/>
    </location>
</feature>
<proteinExistence type="predicted"/>
<dbReference type="AlphaFoldDB" id="A0A8T0V1C1"/>
<evidence type="ECO:0000256" key="8">
    <source>
        <dbReference type="ARBA" id="ARBA00023180"/>
    </source>
</evidence>
<keyword evidence="8" id="KW-0325">Glycoprotein</keyword>
<keyword evidence="4 9" id="KW-0732">Signal</keyword>
<evidence type="ECO:0000313" key="11">
    <source>
        <dbReference type="EMBL" id="KAG2628237.1"/>
    </source>
</evidence>
<keyword evidence="5" id="KW-0677">Repeat</keyword>
<reference evidence="11 12" key="1">
    <citation type="submission" date="2020-05" db="EMBL/GenBank/DDBJ databases">
        <title>WGS assembly of Panicum virgatum.</title>
        <authorList>
            <person name="Lovell J.T."/>
            <person name="Jenkins J."/>
            <person name="Shu S."/>
            <person name="Juenger T.E."/>
            <person name="Schmutz J."/>
        </authorList>
    </citation>
    <scope>NUCLEOTIDE SEQUENCE [LARGE SCALE GENOMIC DNA]</scope>
    <source>
        <strain evidence="12">cv. AP13</strain>
    </source>
</reference>
<dbReference type="GO" id="GO:0016020">
    <property type="term" value="C:membrane"/>
    <property type="evidence" value="ECO:0007669"/>
    <property type="project" value="UniProtKB-SubCell"/>
</dbReference>
<sequence length="264" mass="28939">MLRPAVVMLVLLVITCCFFLATHAQQQQSQPSTGGNTTGSPSCLPHERDALLTFKRGITSDQTGLLNSWRQEGEPNCRRWSGVRCSNRTGHVHELRLSCAKFKAYLVGEISPSLLALKHLKHLDLSHKELAGPTGRLPEFLGSLKSLKYLNLSYINFHGDVPPQLGNLSNLQSLDLSDMGAASSTDLSRLTRLPSIQYLNLNRVNLSTVGDWPHVINMIPSLRALHLSGCSLAIANQSMPHLNLTDLVELDASVNSFNHPMASS</sequence>
<evidence type="ECO:0000256" key="3">
    <source>
        <dbReference type="ARBA" id="ARBA00022692"/>
    </source>
</evidence>
<protein>
    <recommendedName>
        <fullName evidence="10">Leucine-rich repeat-containing N-terminal plant-type domain-containing protein</fullName>
    </recommendedName>
</protein>
<evidence type="ECO:0000256" key="5">
    <source>
        <dbReference type="ARBA" id="ARBA00022737"/>
    </source>
</evidence>
<dbReference type="Pfam" id="PF08263">
    <property type="entry name" value="LRRNT_2"/>
    <property type="match status" value="1"/>
</dbReference>
<feature type="non-terminal residue" evidence="11">
    <location>
        <position position="264"/>
    </location>
</feature>
<dbReference type="InterPro" id="IPR032675">
    <property type="entry name" value="LRR_dom_sf"/>
</dbReference>
<evidence type="ECO:0000256" key="9">
    <source>
        <dbReference type="SAM" id="SignalP"/>
    </source>
</evidence>
<feature type="chain" id="PRO_5035816998" description="Leucine-rich repeat-containing N-terminal plant-type domain-containing protein" evidence="9">
    <location>
        <begin position="25"/>
        <end position="264"/>
    </location>
</feature>
<evidence type="ECO:0000259" key="10">
    <source>
        <dbReference type="Pfam" id="PF08263"/>
    </source>
</evidence>
<dbReference type="Pfam" id="PF00560">
    <property type="entry name" value="LRR_1"/>
    <property type="match status" value="1"/>
</dbReference>
<name>A0A8T0V1C1_PANVG</name>
<accession>A0A8T0V1C1</accession>
<dbReference type="Proteomes" id="UP000823388">
    <property type="component" value="Chromosome 3K"/>
</dbReference>
<comment type="subcellular location">
    <subcellularLocation>
        <location evidence="1">Membrane</location>
        <topology evidence="1">Single-pass type I membrane protein</topology>
    </subcellularLocation>
</comment>
<keyword evidence="2" id="KW-0433">Leucine-rich repeat</keyword>
<evidence type="ECO:0000256" key="6">
    <source>
        <dbReference type="ARBA" id="ARBA00022989"/>
    </source>
</evidence>
<dbReference type="EMBL" id="CM029041">
    <property type="protein sequence ID" value="KAG2628237.1"/>
    <property type="molecule type" value="Genomic_DNA"/>
</dbReference>
<keyword evidence="6" id="KW-1133">Transmembrane helix</keyword>
<dbReference type="PANTHER" id="PTHR48063">
    <property type="entry name" value="LRR RECEPTOR-LIKE KINASE"/>
    <property type="match status" value="1"/>
</dbReference>
<evidence type="ECO:0000256" key="2">
    <source>
        <dbReference type="ARBA" id="ARBA00022614"/>
    </source>
</evidence>
<keyword evidence="7" id="KW-0472">Membrane</keyword>
<evidence type="ECO:0000313" key="12">
    <source>
        <dbReference type="Proteomes" id="UP000823388"/>
    </source>
</evidence>
<dbReference type="SUPFAM" id="SSF52058">
    <property type="entry name" value="L domain-like"/>
    <property type="match status" value="1"/>
</dbReference>
<dbReference type="InterPro" id="IPR046956">
    <property type="entry name" value="RLP23-like"/>
</dbReference>
<gene>
    <name evidence="11" type="ORF">PVAP13_3KG315500</name>
</gene>
<keyword evidence="12" id="KW-1185">Reference proteome</keyword>
<dbReference type="PANTHER" id="PTHR48063:SF40">
    <property type="entry name" value="LEUCINE-RICH REPEAT-CONTAINING N-TERMINAL PLANT-TYPE DOMAIN-CONTAINING PROTEIN"/>
    <property type="match status" value="1"/>
</dbReference>
<keyword evidence="3" id="KW-0812">Transmembrane</keyword>
<comment type="caution">
    <text evidence="11">The sequence shown here is derived from an EMBL/GenBank/DDBJ whole genome shotgun (WGS) entry which is preliminary data.</text>
</comment>
<evidence type="ECO:0000256" key="1">
    <source>
        <dbReference type="ARBA" id="ARBA00004479"/>
    </source>
</evidence>
<organism evidence="11 12">
    <name type="scientific">Panicum virgatum</name>
    <name type="common">Blackwell switchgrass</name>
    <dbReference type="NCBI Taxonomy" id="38727"/>
    <lineage>
        <taxon>Eukaryota</taxon>
        <taxon>Viridiplantae</taxon>
        <taxon>Streptophyta</taxon>
        <taxon>Embryophyta</taxon>
        <taxon>Tracheophyta</taxon>
        <taxon>Spermatophyta</taxon>
        <taxon>Magnoliopsida</taxon>
        <taxon>Liliopsida</taxon>
        <taxon>Poales</taxon>
        <taxon>Poaceae</taxon>
        <taxon>PACMAD clade</taxon>
        <taxon>Panicoideae</taxon>
        <taxon>Panicodae</taxon>
        <taxon>Paniceae</taxon>
        <taxon>Panicinae</taxon>
        <taxon>Panicum</taxon>
        <taxon>Panicum sect. Hiantes</taxon>
    </lineage>
</organism>
<evidence type="ECO:0000256" key="7">
    <source>
        <dbReference type="ARBA" id="ARBA00023136"/>
    </source>
</evidence>